<reference evidence="3" key="2">
    <citation type="submission" date="2025-08" db="UniProtKB">
        <authorList>
            <consortium name="Ensembl"/>
        </authorList>
    </citation>
    <scope>IDENTIFICATION</scope>
</reference>
<keyword evidence="4" id="KW-1185">Reference proteome</keyword>
<evidence type="ECO:0000259" key="2">
    <source>
        <dbReference type="Pfam" id="PF12874"/>
    </source>
</evidence>
<dbReference type="PANTHER" id="PTHR21541:SF3">
    <property type="entry name" value="STRUCTURE-SPECIFIC ENDONUCLEASE SUBUNIT SLX4"/>
    <property type="match status" value="1"/>
</dbReference>
<accession>A0A4W5KPV3</accession>
<feature type="compositionally biased region" description="Basic and acidic residues" evidence="1">
    <location>
        <begin position="24"/>
        <end position="45"/>
    </location>
</feature>
<name>A0A4W5KPV3_9TELE</name>
<dbReference type="Proteomes" id="UP000314982">
    <property type="component" value="Unassembled WGS sequence"/>
</dbReference>
<proteinExistence type="predicted"/>
<protein>
    <submittedName>
        <fullName evidence="3">Si:dkey-44g23.2</fullName>
    </submittedName>
</protein>
<feature type="region of interest" description="Disordered" evidence="1">
    <location>
        <begin position="19"/>
        <end position="110"/>
    </location>
</feature>
<reference evidence="3" key="3">
    <citation type="submission" date="2025-09" db="UniProtKB">
        <authorList>
            <consortium name="Ensembl"/>
        </authorList>
    </citation>
    <scope>IDENTIFICATION</scope>
</reference>
<dbReference type="AlphaFoldDB" id="A0A4W5KPV3"/>
<feature type="compositionally biased region" description="Low complexity" evidence="1">
    <location>
        <begin position="176"/>
        <end position="188"/>
    </location>
</feature>
<dbReference type="InterPro" id="IPR013087">
    <property type="entry name" value="Znf_C2H2_type"/>
</dbReference>
<evidence type="ECO:0000256" key="1">
    <source>
        <dbReference type="SAM" id="MobiDB-lite"/>
    </source>
</evidence>
<feature type="compositionally biased region" description="Basic and acidic residues" evidence="1">
    <location>
        <begin position="140"/>
        <end position="153"/>
    </location>
</feature>
<dbReference type="GeneTree" id="ENSGT00390000014091"/>
<dbReference type="GO" id="GO:0033557">
    <property type="term" value="C:Slx1-Slx4 complex"/>
    <property type="evidence" value="ECO:0007669"/>
    <property type="project" value="TreeGrafter"/>
</dbReference>
<evidence type="ECO:0000313" key="3">
    <source>
        <dbReference type="Ensembl" id="ENSHHUP00000012425.1"/>
    </source>
</evidence>
<dbReference type="Ensembl" id="ENSHHUT00000012813.1">
    <property type="protein sequence ID" value="ENSHHUP00000012425.1"/>
    <property type="gene ID" value="ENSHHUG00000007603.1"/>
</dbReference>
<feature type="compositionally biased region" description="Polar residues" evidence="1">
    <location>
        <begin position="66"/>
        <end position="89"/>
    </location>
</feature>
<dbReference type="GO" id="GO:0000712">
    <property type="term" value="P:resolution of meiotic recombination intermediates"/>
    <property type="evidence" value="ECO:0007669"/>
    <property type="project" value="TreeGrafter"/>
</dbReference>
<dbReference type="PANTHER" id="PTHR21541">
    <property type="entry name" value="BTB POZ DOMAIN CONTAINING 12"/>
    <property type="match status" value="1"/>
</dbReference>
<organism evidence="3 4">
    <name type="scientific">Hucho hucho</name>
    <name type="common">huchen</name>
    <dbReference type="NCBI Taxonomy" id="62062"/>
    <lineage>
        <taxon>Eukaryota</taxon>
        <taxon>Metazoa</taxon>
        <taxon>Chordata</taxon>
        <taxon>Craniata</taxon>
        <taxon>Vertebrata</taxon>
        <taxon>Euteleostomi</taxon>
        <taxon>Actinopterygii</taxon>
        <taxon>Neopterygii</taxon>
        <taxon>Teleostei</taxon>
        <taxon>Protacanthopterygii</taxon>
        <taxon>Salmoniformes</taxon>
        <taxon>Salmonidae</taxon>
        <taxon>Salmoninae</taxon>
        <taxon>Hucho</taxon>
    </lineage>
</organism>
<feature type="domain" description="C2H2-type" evidence="2">
    <location>
        <begin position="270"/>
        <end position="289"/>
    </location>
</feature>
<dbReference type="Pfam" id="PF12874">
    <property type="entry name" value="zf-met"/>
    <property type="match status" value="1"/>
</dbReference>
<reference evidence="4" key="1">
    <citation type="submission" date="2018-06" db="EMBL/GenBank/DDBJ databases">
        <title>Genome assembly of Danube salmon.</title>
        <authorList>
            <person name="Macqueen D.J."/>
            <person name="Gundappa M.K."/>
        </authorList>
    </citation>
    <scope>NUCLEOTIDE SEQUENCE [LARGE SCALE GENOMIC DNA]</scope>
</reference>
<sequence>MDDSDQDFVGLCSKLLKRVRRKAGKTEKRSVAEPSPHDTAKDIPNKRVTTRRKKKGVGPSSKGALGNTSEYVSSISTTCDEPNRLPSNTDESKQAVVNGGIGLGVGENGSSVAVDVAVSRPEDRGMGVKEKVLHRMQQFKRVEPQKLVHDERNPPAATGSDSDSAAPHPLPDNEAPSTSSSTPLPLDPQVDDSDEALALRLQEELDREAQAVAQGSAVDLEHGGLFFCQLCQKDLSAMSPTGRTQHINRCLDESEDSAAPAPPPAPSVPECPICGKRFKSQKSRAAHLKRCSSTMGVAPSVLLQAVQRQVAEGLTDRTANQP</sequence>
<evidence type="ECO:0000313" key="4">
    <source>
        <dbReference type="Proteomes" id="UP000314982"/>
    </source>
</evidence>
<feature type="region of interest" description="Disordered" evidence="1">
    <location>
        <begin position="138"/>
        <end position="190"/>
    </location>
</feature>
<dbReference type="STRING" id="62062.ENSHHUP00000012425"/>